<feature type="compositionally biased region" description="Low complexity" evidence="1">
    <location>
        <begin position="133"/>
        <end position="145"/>
    </location>
</feature>
<feature type="compositionally biased region" description="Basic and acidic residues" evidence="1">
    <location>
        <begin position="106"/>
        <end position="129"/>
    </location>
</feature>
<comment type="caution">
    <text evidence="2">The sequence shown here is derived from an EMBL/GenBank/DDBJ whole genome shotgun (WGS) entry which is preliminary data.</text>
</comment>
<reference key="1">
    <citation type="journal article" date="2014" name="PLoS Genet.">
        <title>Signature Gene Expression Reveals Novel Clues to the Molecular Mechanisms of Dimorphic Transition in Penicillium marneffei.</title>
        <authorList>
            <person name="Yang E."/>
            <person name="Wang G."/>
            <person name="Cai J."/>
            <person name="Woo P.C."/>
            <person name="Lau S.K."/>
            <person name="Yuen K.-Y."/>
            <person name="Chow W.-N."/>
            <person name="Lin X."/>
        </authorList>
    </citation>
    <scope>NUCLEOTIDE SEQUENCE [LARGE SCALE GENOMIC DNA]</scope>
    <source>
        <strain>PM1</strain>
    </source>
</reference>
<accession>A0A093XG67</accession>
<protein>
    <submittedName>
        <fullName evidence="2">Uncharacterized protein</fullName>
    </submittedName>
</protein>
<evidence type="ECO:0000313" key="2">
    <source>
        <dbReference type="EMBL" id="KFX44208.1"/>
    </source>
</evidence>
<reference evidence="2" key="2">
    <citation type="journal article" date="2014" name="PLoS Genet.">
        <title>Signature gene expression reveals novel clues to the molecular mechanisms of dimorphic transition in Penicillium marneffei.</title>
        <authorList>
            <person name="Yang E."/>
            <person name="Wang G."/>
            <person name="Cai J."/>
            <person name="Woo P.C."/>
            <person name="Lau S.K."/>
            <person name="Yuen K.-Y."/>
            <person name="Chow W.-N."/>
            <person name="Lin X."/>
        </authorList>
    </citation>
    <scope>NUCLEOTIDE SEQUENCE</scope>
    <source>
        <strain evidence="2">PM1</strain>
    </source>
</reference>
<feature type="compositionally biased region" description="Polar residues" evidence="1">
    <location>
        <begin position="259"/>
        <end position="280"/>
    </location>
</feature>
<feature type="compositionally biased region" description="Acidic residues" evidence="1">
    <location>
        <begin position="95"/>
        <end position="105"/>
    </location>
</feature>
<proteinExistence type="predicted"/>
<feature type="compositionally biased region" description="Acidic residues" evidence="1">
    <location>
        <begin position="195"/>
        <end position="214"/>
    </location>
</feature>
<dbReference type="HOGENOM" id="CLU_482477_0_0_1"/>
<feature type="compositionally biased region" description="Basic residues" evidence="1">
    <location>
        <begin position="59"/>
        <end position="68"/>
    </location>
</feature>
<gene>
    <name evidence="2" type="ORF">GQ26_0301090</name>
</gene>
<dbReference type="AlphaFoldDB" id="A0A093XG67"/>
<feature type="region of interest" description="Disordered" evidence="1">
    <location>
        <begin position="23"/>
        <end position="316"/>
    </location>
</feature>
<feature type="compositionally biased region" description="Basic and acidic residues" evidence="1">
    <location>
        <begin position="41"/>
        <end position="58"/>
    </location>
</feature>
<organism evidence="2">
    <name type="scientific">Talaromyces marneffei PM1</name>
    <dbReference type="NCBI Taxonomy" id="1077442"/>
    <lineage>
        <taxon>Eukaryota</taxon>
        <taxon>Fungi</taxon>
        <taxon>Dikarya</taxon>
        <taxon>Ascomycota</taxon>
        <taxon>Pezizomycotina</taxon>
        <taxon>Eurotiomycetes</taxon>
        <taxon>Eurotiomycetidae</taxon>
        <taxon>Eurotiales</taxon>
        <taxon>Trichocomaceae</taxon>
        <taxon>Talaromyces</taxon>
        <taxon>Talaromyces sect. Talaromyces</taxon>
    </lineage>
</organism>
<dbReference type="EMBL" id="JPOX01000030">
    <property type="protein sequence ID" value="KFX44208.1"/>
    <property type="molecule type" value="Genomic_DNA"/>
</dbReference>
<name>A0A093XG67_TALMA</name>
<feature type="compositionally biased region" description="Basic and acidic residues" evidence="1">
    <location>
        <begin position="215"/>
        <end position="226"/>
    </location>
</feature>
<feature type="region of interest" description="Disordered" evidence="1">
    <location>
        <begin position="342"/>
        <end position="365"/>
    </location>
</feature>
<evidence type="ECO:0000256" key="1">
    <source>
        <dbReference type="SAM" id="MobiDB-lite"/>
    </source>
</evidence>
<sequence>MARNTRRRAAQQRNQKVLDILNNVAENQDDGDAAHTTNIDQHIDTESVDHDHGDDQRPTRRSARLNKRAAREVTPVTEKDVPEAPYSPLFMPSDSEAEEDNEAEEESKREEDDESLHSEHDTSIPDHEQQLWQEQEQAIANSQQEQEQEQELTTSPVLVVINRREERMGDQDATTARAAETKTARAKANHADFSGGDDEFADGASEQEDENADDVEPRQEDNRGEEPAPNDNFDMDDSRHDVGAALKGLFDWGNEQPAEPTQRTRLVDQLETQHPQTRGSPSRKRRRASNDSTDMPDRTRRRRESQNQDVTIAARRRTPIALPIEIEVATSPEIPIRTRRLRESREQNIESAASRRPPVARGSPEAADWEATILEEGTRDEVIVVAEHRTFDDATKIHDLQGTWKRLIRYCQKLKDIEVRRTRRYIGIEAIVERIGDLLKDYKRMQRKRLRGWAIDPNTWKRTRQEVKYLGEDADQIRKVVLRRAKEGKENNDLQAQADAIEYAELIVQQVMTSLCQLALECLRTYYSEEDEWLLKGGFGAVLDIIDIVGELDLTLTSLHNCAMVVLSPYPGRPIRQELRSIRGSLAKAEADEQRRGW</sequence>